<keyword evidence="13" id="KW-0170">Cobalt</keyword>
<evidence type="ECO:0000256" key="4">
    <source>
        <dbReference type="ARBA" id="ARBA00001947"/>
    </source>
</evidence>
<feature type="binding site" evidence="10 13">
    <location>
        <position position="173"/>
    </location>
    <ligand>
        <name>a divalent metal cation</name>
        <dbReference type="ChEBI" id="CHEBI:60240"/>
    </ligand>
</feature>
<evidence type="ECO:0000256" key="13">
    <source>
        <dbReference type="PIRSR" id="PIRSR001461-2"/>
    </source>
</evidence>
<evidence type="ECO:0000256" key="10">
    <source>
        <dbReference type="HAMAP-Rule" id="MF_02227"/>
    </source>
</evidence>
<feature type="binding site" evidence="10">
    <location>
        <begin position="173"/>
        <end position="175"/>
    </location>
    <ligand>
        <name>substrate</name>
    </ligand>
</feature>
<evidence type="ECO:0000256" key="2">
    <source>
        <dbReference type="ARBA" id="ARBA00001936"/>
    </source>
</evidence>
<feature type="binding site" evidence="14">
    <location>
        <position position="175"/>
    </location>
    <ligand>
        <name>substrate</name>
    </ligand>
</feature>
<dbReference type="GO" id="GO:0046872">
    <property type="term" value="F:metal ion binding"/>
    <property type="evidence" value="ECO:0007669"/>
    <property type="project" value="UniProtKB-UniRule"/>
</dbReference>
<dbReference type="InterPro" id="IPR013785">
    <property type="entry name" value="Aldolase_TIM"/>
</dbReference>
<comment type="caution">
    <text evidence="10">Lacks conserved residue(s) required for the propagation of feature annotation.</text>
</comment>
<evidence type="ECO:0000256" key="7">
    <source>
        <dbReference type="ARBA" id="ARBA00013188"/>
    </source>
</evidence>
<reference evidence="15" key="2">
    <citation type="journal article" date="2021" name="PeerJ">
        <title>Extensive microbial diversity within the chicken gut microbiome revealed by metagenomics and culture.</title>
        <authorList>
            <person name="Gilroy R."/>
            <person name="Ravi A."/>
            <person name="Getino M."/>
            <person name="Pursley I."/>
            <person name="Horton D.L."/>
            <person name="Alikhan N.F."/>
            <person name="Baker D."/>
            <person name="Gharbi K."/>
            <person name="Hall N."/>
            <person name="Watson M."/>
            <person name="Adriaenssens E.M."/>
            <person name="Foster-Nyarko E."/>
            <person name="Jarju S."/>
            <person name="Secka A."/>
            <person name="Antonio M."/>
            <person name="Oren A."/>
            <person name="Chaudhuri R.R."/>
            <person name="La Ragione R."/>
            <person name="Hildebrand F."/>
            <person name="Pallen M.J."/>
        </authorList>
    </citation>
    <scope>NUCLEOTIDE SEQUENCE</scope>
    <source>
        <strain evidence="15">17073</strain>
    </source>
</reference>
<gene>
    <name evidence="10 15" type="primary">rpe</name>
    <name evidence="15" type="ORF">IAD18_01960</name>
</gene>
<comment type="catalytic activity">
    <reaction evidence="1 10 11">
        <text>D-ribulose 5-phosphate = D-xylulose 5-phosphate</text>
        <dbReference type="Rhea" id="RHEA:13677"/>
        <dbReference type="ChEBI" id="CHEBI:57737"/>
        <dbReference type="ChEBI" id="CHEBI:58121"/>
        <dbReference type="EC" id="5.1.3.1"/>
    </reaction>
</comment>
<evidence type="ECO:0000256" key="5">
    <source>
        <dbReference type="ARBA" id="ARBA00001954"/>
    </source>
</evidence>
<dbReference type="EMBL" id="DVMS01000051">
    <property type="protein sequence ID" value="HIU38414.1"/>
    <property type="molecule type" value="Genomic_DNA"/>
</dbReference>
<feature type="active site" description="Proton donor" evidence="10 12">
    <location>
        <position position="173"/>
    </location>
</feature>
<dbReference type="GO" id="GO:0019323">
    <property type="term" value="P:pentose catabolic process"/>
    <property type="evidence" value="ECO:0007669"/>
    <property type="project" value="UniProtKB-UniRule"/>
</dbReference>
<dbReference type="GO" id="GO:0004750">
    <property type="term" value="F:D-ribulose-phosphate 3-epimerase activity"/>
    <property type="evidence" value="ECO:0007669"/>
    <property type="project" value="UniProtKB-UniRule"/>
</dbReference>
<dbReference type="EC" id="5.1.3.1" evidence="7 10"/>
<dbReference type="Gene3D" id="3.20.20.70">
    <property type="entry name" value="Aldolase class I"/>
    <property type="match status" value="1"/>
</dbReference>
<dbReference type="NCBIfam" id="TIGR01163">
    <property type="entry name" value="rpe"/>
    <property type="match status" value="1"/>
</dbReference>
<feature type="binding site" evidence="10 13">
    <location>
        <position position="31"/>
    </location>
    <ligand>
        <name>a divalent metal cation</name>
        <dbReference type="ChEBI" id="CHEBI:60240"/>
    </ligand>
</feature>
<name>A0A9D1IM99_9BACT</name>
<keyword evidence="8 10" id="KW-0479">Metal-binding</keyword>
<dbReference type="Pfam" id="PF00834">
    <property type="entry name" value="Ribul_P_3_epim"/>
    <property type="match status" value="1"/>
</dbReference>
<feature type="active site" description="Proton acceptor" evidence="10 12">
    <location>
        <position position="33"/>
    </location>
</feature>
<comment type="similarity">
    <text evidence="6 10 11">Belongs to the ribulose-phosphate 3-epimerase family.</text>
</comment>
<keyword evidence="10 11" id="KW-0119">Carbohydrate metabolism</keyword>
<comment type="cofactor">
    <cofactor evidence="3">
        <name>Co(2+)</name>
        <dbReference type="ChEBI" id="CHEBI:48828"/>
    </cofactor>
</comment>
<dbReference type="AlphaFoldDB" id="A0A9D1IM99"/>
<dbReference type="CDD" id="cd00429">
    <property type="entry name" value="RPE"/>
    <property type="match status" value="1"/>
</dbReference>
<comment type="caution">
    <text evidence="15">The sequence shown here is derived from an EMBL/GenBank/DDBJ whole genome shotgun (WGS) entry which is preliminary data.</text>
</comment>
<evidence type="ECO:0000256" key="14">
    <source>
        <dbReference type="PIRSR" id="PIRSR001461-3"/>
    </source>
</evidence>
<dbReference type="InterPro" id="IPR000056">
    <property type="entry name" value="Ribul_P_3_epim-like"/>
</dbReference>
<dbReference type="PROSITE" id="PS01085">
    <property type="entry name" value="RIBUL_P_3_EPIMER_1"/>
    <property type="match status" value="1"/>
</dbReference>
<dbReference type="Proteomes" id="UP000824076">
    <property type="component" value="Unassembled WGS sequence"/>
</dbReference>
<dbReference type="NCBIfam" id="NF004076">
    <property type="entry name" value="PRK05581.1-4"/>
    <property type="match status" value="1"/>
</dbReference>
<dbReference type="SUPFAM" id="SSF51366">
    <property type="entry name" value="Ribulose-phoshate binding barrel"/>
    <property type="match status" value="1"/>
</dbReference>
<sequence>MLVAPSLLSADFCNLSKDIDMINGSEADLLHLDIMDGVFVPNISFGFPVLKDLKNICKKPLDVHLMIVEPQKFIREVKELGATYMNVHYEACMHLSRVVQQIKEAGMKAGVTINPATPVSVLDDIIGEVDLALIMSVNPGFGGQKFIQNTLKKVHQLRDLIELRNSNALIEVDGGVNEETGRQLKEVGADILVAGNYVFKADDPRGRIGTLKQL</sequence>
<comment type="cofactor">
    <cofactor evidence="2">
        <name>Mn(2+)</name>
        <dbReference type="ChEBI" id="CHEBI:29035"/>
    </cofactor>
</comment>
<dbReference type="PANTHER" id="PTHR11749">
    <property type="entry name" value="RIBULOSE-5-PHOSPHATE-3-EPIMERASE"/>
    <property type="match status" value="1"/>
</dbReference>
<feature type="binding site" evidence="10 14">
    <location>
        <begin position="140"/>
        <end position="143"/>
    </location>
    <ligand>
        <name>substrate</name>
    </ligand>
</feature>
<evidence type="ECO:0000256" key="1">
    <source>
        <dbReference type="ARBA" id="ARBA00001782"/>
    </source>
</evidence>
<proteinExistence type="inferred from homology"/>
<dbReference type="InterPro" id="IPR026019">
    <property type="entry name" value="Ribul_P_3_epim"/>
</dbReference>
<dbReference type="PROSITE" id="PS01086">
    <property type="entry name" value="RIBUL_P_3_EPIMER_2"/>
    <property type="match status" value="1"/>
</dbReference>
<evidence type="ECO:0000256" key="12">
    <source>
        <dbReference type="PIRSR" id="PIRSR001461-1"/>
    </source>
</evidence>
<feature type="binding site" evidence="10 14">
    <location>
        <position position="64"/>
    </location>
    <ligand>
        <name>substrate</name>
    </ligand>
</feature>
<dbReference type="GO" id="GO:0006098">
    <property type="term" value="P:pentose-phosphate shunt"/>
    <property type="evidence" value="ECO:0007669"/>
    <property type="project" value="UniProtKB-UniRule"/>
</dbReference>
<reference evidence="15" key="1">
    <citation type="submission" date="2020-10" db="EMBL/GenBank/DDBJ databases">
        <authorList>
            <person name="Gilroy R."/>
        </authorList>
    </citation>
    <scope>NUCLEOTIDE SEQUENCE</scope>
    <source>
        <strain evidence="15">17073</strain>
    </source>
</reference>
<keyword evidence="9 10" id="KW-0413">Isomerase</keyword>
<dbReference type="FunFam" id="3.20.20.70:FF:000171">
    <property type="entry name" value="Ribulose-phosphate 3-epimerase"/>
    <property type="match status" value="1"/>
</dbReference>
<evidence type="ECO:0000313" key="16">
    <source>
        <dbReference type="Proteomes" id="UP000824076"/>
    </source>
</evidence>
<feature type="binding site" evidence="10 14">
    <location>
        <position position="6"/>
    </location>
    <ligand>
        <name>substrate</name>
    </ligand>
</feature>
<protein>
    <recommendedName>
        <fullName evidence="7 10">Ribulose-phosphate 3-epimerase</fullName>
        <ecNumber evidence="7 10">5.1.3.1</ecNumber>
    </recommendedName>
</protein>
<feature type="binding site" evidence="10 13">
    <location>
        <position position="64"/>
    </location>
    <ligand>
        <name>a divalent metal cation</name>
        <dbReference type="ChEBI" id="CHEBI:60240"/>
    </ligand>
</feature>
<accession>A0A9D1IM99</accession>
<evidence type="ECO:0000313" key="15">
    <source>
        <dbReference type="EMBL" id="HIU38414.1"/>
    </source>
</evidence>
<evidence type="ECO:0000256" key="9">
    <source>
        <dbReference type="ARBA" id="ARBA00023235"/>
    </source>
</evidence>
<evidence type="ECO:0000256" key="11">
    <source>
        <dbReference type="PIRNR" id="PIRNR001461"/>
    </source>
</evidence>
<evidence type="ECO:0000256" key="3">
    <source>
        <dbReference type="ARBA" id="ARBA00001941"/>
    </source>
</evidence>
<keyword evidence="13" id="KW-0464">Manganese</keyword>
<comment type="cofactor">
    <cofactor evidence="4">
        <name>Zn(2+)</name>
        <dbReference type="ChEBI" id="CHEBI:29105"/>
    </cofactor>
</comment>
<comment type="cofactor">
    <cofactor evidence="10 13">
        <name>a divalent metal cation</name>
        <dbReference type="ChEBI" id="CHEBI:60240"/>
    </cofactor>
    <text evidence="10 13">Binds 1 divalent metal cation per subunit.</text>
</comment>
<organism evidence="15 16">
    <name type="scientific">Candidatus Limisoma intestinavium</name>
    <dbReference type="NCBI Taxonomy" id="2840856"/>
    <lineage>
        <taxon>Bacteria</taxon>
        <taxon>Pseudomonadati</taxon>
        <taxon>Bacteroidota</taxon>
        <taxon>Bacteroidia</taxon>
        <taxon>Bacteroidales</taxon>
        <taxon>Candidatus Limisoma</taxon>
    </lineage>
</organism>
<feature type="binding site" evidence="10 13">
    <location>
        <position position="33"/>
    </location>
    <ligand>
        <name>a divalent metal cation</name>
        <dbReference type="ChEBI" id="CHEBI:60240"/>
    </ligand>
</feature>
<keyword evidence="13" id="KW-0862">Zinc</keyword>
<dbReference type="InterPro" id="IPR011060">
    <property type="entry name" value="RibuloseP-bd_barrel"/>
</dbReference>
<dbReference type="PIRSF" id="PIRSF001461">
    <property type="entry name" value="RPE"/>
    <property type="match status" value="1"/>
</dbReference>
<comment type="pathway">
    <text evidence="10">Carbohydrate degradation.</text>
</comment>
<evidence type="ECO:0000256" key="6">
    <source>
        <dbReference type="ARBA" id="ARBA00009541"/>
    </source>
</evidence>
<comment type="cofactor">
    <cofactor evidence="5">
        <name>Fe(2+)</name>
        <dbReference type="ChEBI" id="CHEBI:29033"/>
    </cofactor>
</comment>
<comment type="function">
    <text evidence="10">Catalyzes the reversible epimerization of D-ribulose 5-phosphate to D-xylulose 5-phosphate.</text>
</comment>
<dbReference type="HAMAP" id="MF_02227">
    <property type="entry name" value="RPE"/>
    <property type="match status" value="1"/>
</dbReference>
<evidence type="ECO:0000256" key="8">
    <source>
        <dbReference type="ARBA" id="ARBA00022723"/>
    </source>
</evidence>